<name>A0A8J2BLU9_9BACT</name>
<reference evidence="1" key="1">
    <citation type="submission" date="2021-02" db="EMBL/GenBank/DDBJ databases">
        <authorList>
            <person name="Cremers G."/>
            <person name="Picone N."/>
        </authorList>
    </citation>
    <scope>NUCLEOTIDE SEQUENCE</scope>
    <source>
        <strain evidence="1">PQ17</strain>
    </source>
</reference>
<comment type="caution">
    <text evidence="1">The sequence shown here is derived from an EMBL/GenBank/DDBJ whole genome shotgun (WGS) entry which is preliminary data.</text>
</comment>
<dbReference type="EMBL" id="CAJNOB010000015">
    <property type="protein sequence ID" value="CAF0697491.1"/>
    <property type="molecule type" value="Genomic_DNA"/>
</dbReference>
<dbReference type="AlphaFoldDB" id="A0A8J2BLU9"/>
<evidence type="ECO:0000313" key="2">
    <source>
        <dbReference type="Proteomes" id="UP000663859"/>
    </source>
</evidence>
<evidence type="ECO:0000313" key="1">
    <source>
        <dbReference type="EMBL" id="CAF0697491.1"/>
    </source>
</evidence>
<dbReference type="Proteomes" id="UP000663859">
    <property type="component" value="Unassembled WGS sequence"/>
</dbReference>
<gene>
    <name evidence="1" type="ORF">MPNT_220018</name>
</gene>
<accession>A0A8J2BLU9</accession>
<protein>
    <submittedName>
        <fullName evidence="1">Uncharacterized protein</fullName>
    </submittedName>
</protein>
<sequence>MRLSYRFVQERKGEPVCERGGRGAVSLVTHRIAGAVGIDANEDDLGLGEVGALW</sequence>
<organism evidence="1 2">
    <name type="scientific">Candidatus Methylacidithermus pantelleriae</name>
    <dbReference type="NCBI Taxonomy" id="2744239"/>
    <lineage>
        <taxon>Bacteria</taxon>
        <taxon>Pseudomonadati</taxon>
        <taxon>Verrucomicrobiota</taxon>
        <taxon>Methylacidiphilae</taxon>
        <taxon>Methylacidiphilales</taxon>
        <taxon>Methylacidiphilaceae</taxon>
        <taxon>Candidatus Methylacidithermus</taxon>
    </lineage>
</organism>
<proteinExistence type="predicted"/>
<keyword evidence="2" id="KW-1185">Reference proteome</keyword>